<dbReference type="EMBL" id="JAPDRL010000003">
    <property type="protein sequence ID" value="KAJ9669181.1"/>
    <property type="molecule type" value="Genomic_DNA"/>
</dbReference>
<reference evidence="2" key="1">
    <citation type="submission" date="2022-10" db="EMBL/GenBank/DDBJ databases">
        <title>Culturing micro-colonial fungi from biological soil crusts in the Mojave desert and describing Neophaeococcomyces mojavensis, and introducing the new genera and species Taxawa tesnikishii.</title>
        <authorList>
            <person name="Kurbessoian T."/>
            <person name="Stajich J.E."/>
        </authorList>
    </citation>
    <scope>NUCLEOTIDE SEQUENCE</scope>
    <source>
        <strain evidence="2">TK_1</strain>
    </source>
</reference>
<accession>A0ABQ9P3K9</accession>
<feature type="region of interest" description="Disordered" evidence="1">
    <location>
        <begin position="95"/>
        <end position="156"/>
    </location>
</feature>
<dbReference type="Proteomes" id="UP001172684">
    <property type="component" value="Unassembled WGS sequence"/>
</dbReference>
<comment type="caution">
    <text evidence="2">The sequence shown here is derived from an EMBL/GenBank/DDBJ whole genome shotgun (WGS) entry which is preliminary data.</text>
</comment>
<feature type="compositionally biased region" description="Low complexity" evidence="1">
    <location>
        <begin position="95"/>
        <end position="114"/>
    </location>
</feature>
<evidence type="ECO:0000313" key="2">
    <source>
        <dbReference type="EMBL" id="KAJ9669181.1"/>
    </source>
</evidence>
<organism evidence="2 3">
    <name type="scientific">Coniosporium apollinis</name>
    <dbReference type="NCBI Taxonomy" id="61459"/>
    <lineage>
        <taxon>Eukaryota</taxon>
        <taxon>Fungi</taxon>
        <taxon>Dikarya</taxon>
        <taxon>Ascomycota</taxon>
        <taxon>Pezizomycotina</taxon>
        <taxon>Dothideomycetes</taxon>
        <taxon>Dothideomycetes incertae sedis</taxon>
        <taxon>Coniosporium</taxon>
    </lineage>
</organism>
<keyword evidence="3" id="KW-1185">Reference proteome</keyword>
<gene>
    <name evidence="2" type="ORF">H2201_000532</name>
</gene>
<evidence type="ECO:0000313" key="3">
    <source>
        <dbReference type="Proteomes" id="UP001172684"/>
    </source>
</evidence>
<name>A0ABQ9P3K9_9PEZI</name>
<sequence length="219" mass="24717">MAPSDTKPKVPKPLTLNTKITHLRLPLAPLISLSHGTTHPAFPKTFLHFWLLTEDELDDMMRFYDQAAPNRNVFSSCYPVPVEYDLEYLERRPASSSSSLATSTATSASSTTSSGVDLPSVLGKRQRSRPTELASAPPSPALVSGSSPDEEELHLSDHDRLAIKRRKFGKFIGIRGCETPREEVLLRLRFMQRRIRQSVEAEMRVQEEAERGWMGRKWV</sequence>
<evidence type="ECO:0000256" key="1">
    <source>
        <dbReference type="SAM" id="MobiDB-lite"/>
    </source>
</evidence>
<proteinExistence type="predicted"/>
<protein>
    <submittedName>
        <fullName evidence="2">Uncharacterized protein</fullName>
    </submittedName>
</protein>